<keyword evidence="4 6" id="KW-0408">Iron</keyword>
<gene>
    <name evidence="9" type="ORF">CAEBREN_31554</name>
</gene>
<reference evidence="10" key="1">
    <citation type="submission" date="2011-07" db="EMBL/GenBank/DDBJ databases">
        <authorList>
            <consortium name="Caenorhabditis brenneri Sequencing and Analysis Consortium"/>
            <person name="Wilson R.K."/>
        </authorList>
    </citation>
    <scope>NUCLEOTIDE SEQUENCE [LARGE SCALE GENOMIC DNA]</scope>
    <source>
        <strain evidence="10">PB2801</strain>
    </source>
</reference>
<name>G0MTM4_CAEBE</name>
<dbReference type="GO" id="GO:0005506">
    <property type="term" value="F:iron ion binding"/>
    <property type="evidence" value="ECO:0007669"/>
    <property type="project" value="InterPro"/>
</dbReference>
<dbReference type="PROSITE" id="PS00086">
    <property type="entry name" value="CYTOCHROME_P450"/>
    <property type="match status" value="1"/>
</dbReference>
<dbReference type="Proteomes" id="UP000008068">
    <property type="component" value="Unassembled WGS sequence"/>
</dbReference>
<dbReference type="PRINTS" id="PR00385">
    <property type="entry name" value="P450"/>
</dbReference>
<dbReference type="PRINTS" id="PR00463">
    <property type="entry name" value="EP450I"/>
</dbReference>
<comment type="cofactor">
    <cofactor evidence="1 6">
        <name>heme</name>
        <dbReference type="ChEBI" id="CHEBI:30413"/>
    </cofactor>
</comment>
<dbReference type="HOGENOM" id="CLU_001570_5_1_1"/>
<dbReference type="AlphaFoldDB" id="G0MTM4"/>
<accession>G0MTM4</accession>
<keyword evidence="7" id="KW-0560">Oxidoreductase</keyword>
<evidence type="ECO:0000256" key="6">
    <source>
        <dbReference type="PIRSR" id="PIRSR602401-1"/>
    </source>
</evidence>
<evidence type="ECO:0000256" key="2">
    <source>
        <dbReference type="ARBA" id="ARBA00010617"/>
    </source>
</evidence>
<dbReference type="InterPro" id="IPR050196">
    <property type="entry name" value="Cytochrome_P450_Monoox"/>
</dbReference>
<dbReference type="SUPFAM" id="SSF48264">
    <property type="entry name" value="Cytochrome P450"/>
    <property type="match status" value="1"/>
</dbReference>
<dbReference type="CDD" id="cd20628">
    <property type="entry name" value="CYP4"/>
    <property type="match status" value="1"/>
</dbReference>
<dbReference type="STRING" id="135651.G0MTM4"/>
<dbReference type="InterPro" id="IPR036396">
    <property type="entry name" value="Cyt_P450_sf"/>
</dbReference>
<evidence type="ECO:0000256" key="5">
    <source>
        <dbReference type="ARBA" id="ARBA00023033"/>
    </source>
</evidence>
<organism evidence="10">
    <name type="scientific">Caenorhabditis brenneri</name>
    <name type="common">Nematode worm</name>
    <dbReference type="NCBI Taxonomy" id="135651"/>
    <lineage>
        <taxon>Eukaryota</taxon>
        <taxon>Metazoa</taxon>
        <taxon>Ecdysozoa</taxon>
        <taxon>Nematoda</taxon>
        <taxon>Chromadorea</taxon>
        <taxon>Rhabditida</taxon>
        <taxon>Rhabditina</taxon>
        <taxon>Rhabditomorpha</taxon>
        <taxon>Rhabditoidea</taxon>
        <taxon>Rhabditidae</taxon>
        <taxon>Peloderinae</taxon>
        <taxon>Caenorhabditis</taxon>
    </lineage>
</organism>
<keyword evidence="8" id="KW-1133">Transmembrane helix</keyword>
<dbReference type="PANTHER" id="PTHR24291">
    <property type="entry name" value="CYTOCHROME P450 FAMILY 4"/>
    <property type="match status" value="1"/>
</dbReference>
<proteinExistence type="inferred from homology"/>
<protein>
    <submittedName>
        <fullName evidence="9">Uncharacterized protein</fullName>
    </submittedName>
</protein>
<evidence type="ECO:0000256" key="1">
    <source>
        <dbReference type="ARBA" id="ARBA00001971"/>
    </source>
</evidence>
<feature type="binding site" description="axial binding residue" evidence="6">
    <location>
        <position position="500"/>
    </location>
    <ligand>
        <name>heme</name>
        <dbReference type="ChEBI" id="CHEBI:30413"/>
    </ligand>
    <ligandPart>
        <name>Fe</name>
        <dbReference type="ChEBI" id="CHEBI:18248"/>
    </ligandPart>
</feature>
<feature type="transmembrane region" description="Helical" evidence="8">
    <location>
        <begin position="45"/>
        <end position="63"/>
    </location>
</feature>
<keyword evidence="3 6" id="KW-0349">Heme</keyword>
<keyword evidence="6 7" id="KW-0479">Metal-binding</keyword>
<keyword evidence="5 7" id="KW-0503">Monooxygenase</keyword>
<evidence type="ECO:0000313" key="9">
    <source>
        <dbReference type="EMBL" id="EGT43607.1"/>
    </source>
</evidence>
<evidence type="ECO:0000313" key="10">
    <source>
        <dbReference type="Proteomes" id="UP000008068"/>
    </source>
</evidence>
<dbReference type="InterPro" id="IPR017972">
    <property type="entry name" value="Cyt_P450_CS"/>
</dbReference>
<dbReference type="InterPro" id="IPR001128">
    <property type="entry name" value="Cyt_P450"/>
</dbReference>
<dbReference type="EMBL" id="GL379811">
    <property type="protein sequence ID" value="EGT43607.1"/>
    <property type="molecule type" value="Genomic_DNA"/>
</dbReference>
<comment type="similarity">
    <text evidence="2 7">Belongs to the cytochrome P450 family.</text>
</comment>
<dbReference type="InParanoid" id="G0MTM4"/>
<keyword evidence="10" id="KW-1185">Reference proteome</keyword>
<evidence type="ECO:0000256" key="4">
    <source>
        <dbReference type="ARBA" id="ARBA00023004"/>
    </source>
</evidence>
<keyword evidence="8" id="KW-0812">Transmembrane</keyword>
<dbReference type="GO" id="GO:0020037">
    <property type="term" value="F:heme binding"/>
    <property type="evidence" value="ECO:0007669"/>
    <property type="project" value="InterPro"/>
</dbReference>
<dbReference type="Gene3D" id="1.10.630.10">
    <property type="entry name" value="Cytochrome P450"/>
    <property type="match status" value="1"/>
</dbReference>
<evidence type="ECO:0000256" key="7">
    <source>
        <dbReference type="RuleBase" id="RU000461"/>
    </source>
</evidence>
<dbReference type="OrthoDB" id="1470350at2759"/>
<evidence type="ECO:0000256" key="3">
    <source>
        <dbReference type="ARBA" id="ARBA00022617"/>
    </source>
</evidence>
<dbReference type="GO" id="GO:0016705">
    <property type="term" value="F:oxidoreductase activity, acting on paired donors, with incorporation or reduction of molecular oxygen"/>
    <property type="evidence" value="ECO:0007669"/>
    <property type="project" value="InterPro"/>
</dbReference>
<evidence type="ECO:0000256" key="8">
    <source>
        <dbReference type="SAM" id="Phobius"/>
    </source>
</evidence>
<dbReference type="eggNOG" id="KOG0157">
    <property type="taxonomic scope" value="Eukaryota"/>
</dbReference>
<dbReference type="PANTHER" id="PTHR24291:SF207">
    <property type="entry name" value="CYTOCHROME P450 4C3"/>
    <property type="match status" value="1"/>
</dbReference>
<dbReference type="Pfam" id="PF00067">
    <property type="entry name" value="p450"/>
    <property type="match status" value="1"/>
</dbReference>
<keyword evidence="8" id="KW-0472">Membrane</keyword>
<dbReference type="GO" id="GO:0004497">
    <property type="term" value="F:monooxygenase activity"/>
    <property type="evidence" value="ECO:0007669"/>
    <property type="project" value="UniProtKB-KW"/>
</dbReference>
<sequence>MFSKQSPKLLGVTFFFTIRQMNHFKKWHSIKRNQTSTRCSLLSEMLWILLLAGFLAYILHLSWESLREFYRMNRVCDKEFKVNQNPWIEFIANNWFCISIQTEQSRHGLDRFQLQFYLRMSLSKSDALRKFQEIFRVFQILLDSTENITKPVQYGKIMEWIGTGLLTSTNEKWRQRRKMLTPTFHFNVLQRYQEIFAQQGLVLVNLLNRAANNQDPVNIFPYIKRCALDIICETAMGAKVNAQIGENNQYVDAVGRVSEIIWNYERFPWLWFKPIWYLTGLGFEFDRLVKLTNDFTRKVISSRKSEFDESVFEETNDLEYPKGKRLAFLDFLLKMQKEGTLSDEDIREEVDTFMFEGHDTTASGMAFTIWWIGQYPEYQKKVHDEIDAVFRDDTERLPTNDDIKQLVYLEKCIKEALRLFPSVPLIARKLTEDLVLPHPVHKTFTLPKGLTVIAGLLASSRDPREYERPEEFFPDHFDAERVARRNPYSYVPFSAGPRNCIGQKFALLEEKTVLSWIFRRFEVQSVEHWPDGRPVPELILRPYDGVKMILKNRRKL</sequence>
<dbReference type="InterPro" id="IPR002401">
    <property type="entry name" value="Cyt_P450_E_grp-I"/>
</dbReference>